<proteinExistence type="predicted"/>
<feature type="transmembrane region" description="Helical" evidence="2">
    <location>
        <begin position="142"/>
        <end position="162"/>
    </location>
</feature>
<dbReference type="InterPro" id="IPR025565">
    <property type="entry name" value="DUF4328"/>
</dbReference>
<reference evidence="4 5" key="1">
    <citation type="submission" date="2023-07" db="EMBL/GenBank/DDBJ databases">
        <title>Sequencing the genomes of 1000 actinobacteria strains.</title>
        <authorList>
            <person name="Klenk H.-P."/>
        </authorList>
    </citation>
    <scope>NUCLEOTIDE SEQUENCE [LARGE SCALE GENOMIC DNA]</scope>
    <source>
        <strain evidence="4 5">DSM 45554</strain>
    </source>
</reference>
<feature type="transmembrane region" description="Helical" evidence="2">
    <location>
        <begin position="219"/>
        <end position="238"/>
    </location>
</feature>
<evidence type="ECO:0000256" key="1">
    <source>
        <dbReference type="SAM" id="MobiDB-lite"/>
    </source>
</evidence>
<dbReference type="Pfam" id="PF14219">
    <property type="entry name" value="DUF4328"/>
    <property type="match status" value="1"/>
</dbReference>
<evidence type="ECO:0000313" key="5">
    <source>
        <dbReference type="Proteomes" id="UP001183585"/>
    </source>
</evidence>
<keyword evidence="2" id="KW-0812">Transmembrane</keyword>
<comment type="caution">
    <text evidence="4">The sequence shown here is derived from an EMBL/GenBank/DDBJ whole genome shotgun (WGS) entry which is preliminary data.</text>
</comment>
<keyword evidence="2" id="KW-0472">Membrane</keyword>
<feature type="transmembrane region" description="Helical" evidence="2">
    <location>
        <begin position="244"/>
        <end position="261"/>
    </location>
</feature>
<sequence>MSDPRTPHQNGAARWAEPGSPQGRQPYPEQLGSPAHPQSPYAEPQYPEHYSGARTGQHTAQHTPVAGQPRVPVDQAYPPARRRAPGKPLPEPPAGLAVGTIVAACCMLFVELAGLAILLVTGDRGESAGIDVGLGLRVDPNGGTVTVLFGLAAYVAACVWLQASRTFAEAADPAARFAHGRAWTWLGWLVPVAFLWVPYQVVRDIRGAVVPGGQRRVALGLWWTLWLLSGLHVLTSIWVDAEVIARSVAAVALTIAFIYWVRIVRETTRAQEQLAGF</sequence>
<feature type="region of interest" description="Disordered" evidence="1">
    <location>
        <begin position="1"/>
        <end position="90"/>
    </location>
</feature>
<name>A0ABU2CJF7_9MICO</name>
<organism evidence="4 5">
    <name type="scientific">Promicromonospora iranensis</name>
    <dbReference type="NCBI Taxonomy" id="1105144"/>
    <lineage>
        <taxon>Bacteria</taxon>
        <taxon>Bacillati</taxon>
        <taxon>Actinomycetota</taxon>
        <taxon>Actinomycetes</taxon>
        <taxon>Micrococcales</taxon>
        <taxon>Promicromonosporaceae</taxon>
        <taxon>Promicromonospora</taxon>
    </lineage>
</organism>
<evidence type="ECO:0000259" key="3">
    <source>
        <dbReference type="Pfam" id="PF14219"/>
    </source>
</evidence>
<keyword evidence="5" id="KW-1185">Reference proteome</keyword>
<feature type="domain" description="DUF4328" evidence="3">
    <location>
        <begin position="143"/>
        <end position="247"/>
    </location>
</feature>
<gene>
    <name evidence="4" type="ORF">J2S48_000986</name>
</gene>
<evidence type="ECO:0000313" key="4">
    <source>
        <dbReference type="EMBL" id="MDR7381471.1"/>
    </source>
</evidence>
<accession>A0ABU2CJF7</accession>
<keyword evidence="2" id="KW-1133">Transmembrane helix</keyword>
<dbReference type="Proteomes" id="UP001183585">
    <property type="component" value="Unassembled WGS sequence"/>
</dbReference>
<dbReference type="EMBL" id="JAVDYE010000001">
    <property type="protein sequence ID" value="MDR7381471.1"/>
    <property type="molecule type" value="Genomic_DNA"/>
</dbReference>
<feature type="transmembrane region" description="Helical" evidence="2">
    <location>
        <begin position="96"/>
        <end position="121"/>
    </location>
</feature>
<feature type="transmembrane region" description="Helical" evidence="2">
    <location>
        <begin position="182"/>
        <end position="199"/>
    </location>
</feature>
<evidence type="ECO:0000256" key="2">
    <source>
        <dbReference type="SAM" id="Phobius"/>
    </source>
</evidence>
<protein>
    <recommendedName>
        <fullName evidence="3">DUF4328 domain-containing protein</fullName>
    </recommendedName>
</protein>
<dbReference type="RefSeq" id="WP_274994165.1">
    <property type="nucleotide sequence ID" value="NZ_JAJQQP010000006.1"/>
</dbReference>